<dbReference type="Proteomes" id="UP000254741">
    <property type="component" value="Unassembled WGS sequence"/>
</dbReference>
<organism evidence="1 2">
    <name type="scientific">Salmonella enterica subsp. arizonae</name>
    <dbReference type="NCBI Taxonomy" id="59203"/>
    <lineage>
        <taxon>Bacteria</taxon>
        <taxon>Pseudomonadati</taxon>
        <taxon>Pseudomonadota</taxon>
        <taxon>Gammaproteobacteria</taxon>
        <taxon>Enterobacterales</taxon>
        <taxon>Enterobacteriaceae</taxon>
        <taxon>Salmonella</taxon>
    </lineage>
</organism>
<name>A0A379TFD0_SALER</name>
<evidence type="ECO:0000313" key="1">
    <source>
        <dbReference type="EMBL" id="SUG49013.1"/>
    </source>
</evidence>
<gene>
    <name evidence="1" type="ORF">NCTC8297_04336</name>
</gene>
<protein>
    <submittedName>
        <fullName evidence="1">GumN family protein</fullName>
    </submittedName>
</protein>
<dbReference type="EMBL" id="UGXG01000002">
    <property type="protein sequence ID" value="SUG49013.1"/>
    <property type="molecule type" value="Genomic_DNA"/>
</dbReference>
<sequence>MPQQHGDITLPRTFSQSLYDVLMHQRNLAWRDRLNAMPPGQYVVAVAHSIFMGKEICRN</sequence>
<dbReference type="AlphaFoldDB" id="A0A379TFD0"/>
<proteinExistence type="predicted"/>
<accession>A0A379TFD0</accession>
<evidence type="ECO:0000313" key="2">
    <source>
        <dbReference type="Proteomes" id="UP000254741"/>
    </source>
</evidence>
<reference evidence="1 2" key="1">
    <citation type="submission" date="2018-06" db="EMBL/GenBank/DDBJ databases">
        <authorList>
            <consortium name="Pathogen Informatics"/>
            <person name="Doyle S."/>
        </authorList>
    </citation>
    <scope>NUCLEOTIDE SEQUENCE [LARGE SCALE GENOMIC DNA]</scope>
    <source>
        <strain evidence="1 2">NCTC8297</strain>
    </source>
</reference>